<evidence type="ECO:0000313" key="2">
    <source>
        <dbReference type="EMBL" id="POH33464.1"/>
    </source>
</evidence>
<proteinExistence type="predicted"/>
<evidence type="ECO:0000313" key="3">
    <source>
        <dbReference type="Proteomes" id="UP000237511"/>
    </source>
</evidence>
<accession>A0A2S3YQG1</accession>
<name>A0A2S3YQG1_9HYPH</name>
<keyword evidence="1" id="KW-0472">Membrane</keyword>
<dbReference type="AlphaFoldDB" id="A0A2S3YQG1"/>
<reference evidence="2 3" key="1">
    <citation type="journal article" date="2014" name="Syst. Appl. Microbiol.">
        <title>Microsymbionts of Phaseolus vulgaris in acid and alkaline soils of Mexico.</title>
        <authorList>
            <person name="Verastegui-Valdes M.M."/>
            <person name="Zhang Y.J."/>
            <person name="Rivera-Orduna F.N."/>
            <person name="Cheng H.P."/>
            <person name="Sui X.H."/>
            <person name="Wang E.T."/>
        </authorList>
    </citation>
    <scope>NUCLEOTIDE SEQUENCE [LARGE SCALE GENOMIC DNA]</scope>
    <source>
        <strain evidence="2 3">FG01</strain>
    </source>
</reference>
<feature type="transmembrane region" description="Helical" evidence="1">
    <location>
        <begin position="190"/>
        <end position="214"/>
    </location>
</feature>
<evidence type="ECO:0008006" key="4">
    <source>
        <dbReference type="Google" id="ProtNLM"/>
    </source>
</evidence>
<gene>
    <name evidence="2" type="ORF">ATY31_10560</name>
</gene>
<feature type="transmembrane region" description="Helical" evidence="1">
    <location>
        <begin position="43"/>
        <end position="61"/>
    </location>
</feature>
<evidence type="ECO:0000256" key="1">
    <source>
        <dbReference type="SAM" id="Phobius"/>
    </source>
</evidence>
<dbReference type="EMBL" id="LODU01000019">
    <property type="protein sequence ID" value="POH33464.1"/>
    <property type="molecule type" value="Genomic_DNA"/>
</dbReference>
<dbReference type="RefSeq" id="WP_097527874.1">
    <property type="nucleotide sequence ID" value="NZ_LODU01000019.1"/>
</dbReference>
<feature type="transmembrane region" description="Helical" evidence="1">
    <location>
        <begin position="226"/>
        <end position="246"/>
    </location>
</feature>
<dbReference type="Proteomes" id="UP000237511">
    <property type="component" value="Unassembled WGS sequence"/>
</dbReference>
<feature type="transmembrane region" description="Helical" evidence="1">
    <location>
        <begin position="81"/>
        <end position="99"/>
    </location>
</feature>
<sequence length="266" mass="28949">MMLLNHVMKLRAKGSKVAVSSENADPPRNVAARLAVWFNLDKFLSLAILAGMTFLFCNIWHLTARLLSPTITPLASVSGSLFQPLQFTGVIIVSVAALAKATRAGKILMRTDAEAKSAYFRSYSSLTAPERQIRFASLYRAQPPADTIDTLVHHPTDPLGMVEMYSLAGKHLKREGQWFALASEWHSTKIWAWTILSLIGGLLTLAALTAGLWMTLSSQPPFSDLISGPTALFEALILALATNALVQDLRGYGQAYRLIAAKPPSA</sequence>
<organism evidence="2 3">
    <name type="scientific">Sinorhizobium americanum</name>
    <dbReference type="NCBI Taxonomy" id="194963"/>
    <lineage>
        <taxon>Bacteria</taxon>
        <taxon>Pseudomonadati</taxon>
        <taxon>Pseudomonadota</taxon>
        <taxon>Alphaproteobacteria</taxon>
        <taxon>Hyphomicrobiales</taxon>
        <taxon>Rhizobiaceae</taxon>
        <taxon>Sinorhizobium/Ensifer group</taxon>
        <taxon>Sinorhizobium</taxon>
    </lineage>
</organism>
<comment type="caution">
    <text evidence="2">The sequence shown here is derived from an EMBL/GenBank/DDBJ whole genome shotgun (WGS) entry which is preliminary data.</text>
</comment>
<keyword evidence="1" id="KW-1133">Transmembrane helix</keyword>
<protein>
    <recommendedName>
        <fullName evidence="4">Transmembrane protein</fullName>
    </recommendedName>
</protein>
<keyword evidence="1" id="KW-0812">Transmembrane</keyword>